<keyword evidence="4" id="KW-1185">Reference proteome</keyword>
<dbReference type="InParanoid" id="A0A0C2XQB1"/>
<dbReference type="AlphaFoldDB" id="A0A0C2XQB1"/>
<feature type="compositionally biased region" description="Polar residues" evidence="1">
    <location>
        <begin position="48"/>
        <end position="65"/>
    </location>
</feature>
<dbReference type="GO" id="GO:0070475">
    <property type="term" value="P:rRNA base methylation"/>
    <property type="evidence" value="ECO:0007669"/>
    <property type="project" value="InterPro"/>
</dbReference>
<sequence>MGKTGKASKGSLKSALQAQQSRLEKKQKALQAAQVAEQKYAKKKDNGKSSANSTYASPRTTQQTMPFRPTDKVLLVGEGNFSFTLALVRLYQNEAAGGSGCTSRSVFMPPANITATAYDSDEGCYAKYPGAKEIVDEVRKSGVQVFFNVDATRLDKANPLKGKRFDKVIWNFPHAGKGITDQDRNILSNQLLVLAFLRSVVGVLAKGPIPTIFKPKKKRKTEDEDEDEDGDIDRKNDQGNEDESLPFSLPYTESEHREKTRGSVLITLRNVAPYTLWDVPKLAKKPPASATASTAPNPKYIQLRSFAFIRDAWPQYEHRMTKGERAHGTGTTGEGGEDRTWEFCLRDLRDS</sequence>
<dbReference type="Proteomes" id="UP000054549">
    <property type="component" value="Unassembled WGS sequence"/>
</dbReference>
<dbReference type="STRING" id="946122.A0A0C2XQB1"/>
<dbReference type="FunCoup" id="A0A0C2XQB1">
    <property type="interactions" value="241"/>
</dbReference>
<dbReference type="OrthoDB" id="273345at2759"/>
<evidence type="ECO:0000256" key="1">
    <source>
        <dbReference type="SAM" id="MobiDB-lite"/>
    </source>
</evidence>
<evidence type="ECO:0000259" key="2">
    <source>
        <dbReference type="Pfam" id="PF10354"/>
    </source>
</evidence>
<evidence type="ECO:0000313" key="4">
    <source>
        <dbReference type="Proteomes" id="UP000054549"/>
    </source>
</evidence>
<dbReference type="HOGENOM" id="CLU_035438_1_1_1"/>
<dbReference type="PANTHER" id="PTHR11538:SF26">
    <property type="entry name" value="FERREDOXIN-FOLD ANTICODON-BINDING DOMAIN-CONTAINING PROTEIN 1"/>
    <property type="match status" value="1"/>
</dbReference>
<dbReference type="GO" id="GO:0070042">
    <property type="term" value="F:rRNA (uridine-N3-)-methyltransferase activity"/>
    <property type="evidence" value="ECO:0007669"/>
    <property type="project" value="InterPro"/>
</dbReference>
<dbReference type="GO" id="GO:0005737">
    <property type="term" value="C:cytoplasm"/>
    <property type="evidence" value="ECO:0007669"/>
    <property type="project" value="TreeGrafter"/>
</dbReference>
<accession>A0A0C2XQB1</accession>
<proteinExistence type="predicted"/>
<dbReference type="EMBL" id="KN818222">
    <property type="protein sequence ID" value="KIL71388.1"/>
    <property type="molecule type" value="Genomic_DNA"/>
</dbReference>
<gene>
    <name evidence="3" type="ORF">M378DRAFT_215973</name>
</gene>
<dbReference type="InterPro" id="IPR019446">
    <property type="entry name" value="BMT5-like"/>
</dbReference>
<organism evidence="3 4">
    <name type="scientific">Amanita muscaria (strain Koide BX008)</name>
    <dbReference type="NCBI Taxonomy" id="946122"/>
    <lineage>
        <taxon>Eukaryota</taxon>
        <taxon>Fungi</taxon>
        <taxon>Dikarya</taxon>
        <taxon>Basidiomycota</taxon>
        <taxon>Agaricomycotina</taxon>
        <taxon>Agaricomycetes</taxon>
        <taxon>Agaricomycetidae</taxon>
        <taxon>Agaricales</taxon>
        <taxon>Pluteineae</taxon>
        <taxon>Amanitaceae</taxon>
        <taxon>Amanita</taxon>
    </lineage>
</organism>
<feature type="compositionally biased region" description="Low complexity" evidence="1">
    <location>
        <begin position="29"/>
        <end position="38"/>
    </location>
</feature>
<reference evidence="3 4" key="1">
    <citation type="submission" date="2014-04" db="EMBL/GenBank/DDBJ databases">
        <title>Evolutionary Origins and Diversification of the Mycorrhizal Mutualists.</title>
        <authorList>
            <consortium name="DOE Joint Genome Institute"/>
            <consortium name="Mycorrhizal Genomics Consortium"/>
            <person name="Kohler A."/>
            <person name="Kuo A."/>
            <person name="Nagy L.G."/>
            <person name="Floudas D."/>
            <person name="Copeland A."/>
            <person name="Barry K.W."/>
            <person name="Cichocki N."/>
            <person name="Veneault-Fourrey C."/>
            <person name="LaButti K."/>
            <person name="Lindquist E.A."/>
            <person name="Lipzen A."/>
            <person name="Lundell T."/>
            <person name="Morin E."/>
            <person name="Murat C."/>
            <person name="Riley R."/>
            <person name="Ohm R."/>
            <person name="Sun H."/>
            <person name="Tunlid A."/>
            <person name="Henrissat B."/>
            <person name="Grigoriev I.V."/>
            <person name="Hibbett D.S."/>
            <person name="Martin F."/>
        </authorList>
    </citation>
    <scope>NUCLEOTIDE SEQUENCE [LARGE SCALE GENOMIC DNA]</scope>
    <source>
        <strain evidence="3 4">Koide BX008</strain>
    </source>
</reference>
<name>A0A0C2XQB1_AMAMK</name>
<feature type="region of interest" description="Disordered" evidence="1">
    <location>
        <begin position="1"/>
        <end position="66"/>
    </location>
</feature>
<feature type="region of interest" description="Disordered" evidence="1">
    <location>
        <begin position="216"/>
        <end position="256"/>
    </location>
</feature>
<dbReference type="PANTHER" id="PTHR11538">
    <property type="entry name" value="PHENYLALANYL-TRNA SYNTHETASE"/>
    <property type="match status" value="1"/>
</dbReference>
<dbReference type="Pfam" id="PF10354">
    <property type="entry name" value="BMT5-like"/>
    <property type="match status" value="1"/>
</dbReference>
<evidence type="ECO:0000313" key="3">
    <source>
        <dbReference type="EMBL" id="KIL71388.1"/>
    </source>
</evidence>
<protein>
    <recommendedName>
        <fullName evidence="2">25S rRNA (uridine-N(3))-methyltransferase BMT5-like domain-containing protein</fullName>
    </recommendedName>
</protein>
<feature type="domain" description="25S rRNA (uridine-N(3))-methyltransferase BMT5-like" evidence="2">
    <location>
        <begin position="74"/>
        <end position="319"/>
    </location>
</feature>